<dbReference type="HOGENOM" id="CLU_2868308_0_0_1"/>
<sequence>MKTDHPSSFFSKFERLVMESEADRPHAWNLRGCSDSLMLTLYQRWVIAGEKTGTSNLSLARTEE</sequence>
<evidence type="ECO:0000313" key="2">
    <source>
        <dbReference type="Proteomes" id="UP000054538"/>
    </source>
</evidence>
<name>A0A0D0EB04_9AGAM</name>
<reference evidence="2" key="2">
    <citation type="submission" date="2015-01" db="EMBL/GenBank/DDBJ databases">
        <title>Evolutionary Origins and Diversification of the Mycorrhizal Mutualists.</title>
        <authorList>
            <consortium name="DOE Joint Genome Institute"/>
            <consortium name="Mycorrhizal Genomics Consortium"/>
            <person name="Kohler A."/>
            <person name="Kuo A."/>
            <person name="Nagy L.G."/>
            <person name="Floudas D."/>
            <person name="Copeland A."/>
            <person name="Barry K.W."/>
            <person name="Cichocki N."/>
            <person name="Veneault-Fourrey C."/>
            <person name="LaButti K."/>
            <person name="Lindquist E.A."/>
            <person name="Lipzen A."/>
            <person name="Lundell T."/>
            <person name="Morin E."/>
            <person name="Murat C."/>
            <person name="Riley R."/>
            <person name="Ohm R."/>
            <person name="Sun H."/>
            <person name="Tunlid A."/>
            <person name="Henrissat B."/>
            <person name="Grigoriev I.V."/>
            <person name="Hibbett D.S."/>
            <person name="Martin F."/>
        </authorList>
    </citation>
    <scope>NUCLEOTIDE SEQUENCE [LARGE SCALE GENOMIC DNA]</scope>
    <source>
        <strain evidence="2">Ve08.2h10</strain>
    </source>
</reference>
<accession>A0A0D0EB04</accession>
<reference evidence="1 2" key="1">
    <citation type="submission" date="2014-04" db="EMBL/GenBank/DDBJ databases">
        <authorList>
            <consortium name="DOE Joint Genome Institute"/>
            <person name="Kuo A."/>
            <person name="Kohler A."/>
            <person name="Jargeat P."/>
            <person name="Nagy L.G."/>
            <person name="Floudas D."/>
            <person name="Copeland A."/>
            <person name="Barry K.W."/>
            <person name="Cichocki N."/>
            <person name="Veneault-Fourrey C."/>
            <person name="LaButti K."/>
            <person name="Lindquist E.A."/>
            <person name="Lipzen A."/>
            <person name="Lundell T."/>
            <person name="Morin E."/>
            <person name="Murat C."/>
            <person name="Sun H."/>
            <person name="Tunlid A."/>
            <person name="Henrissat B."/>
            <person name="Grigoriev I.V."/>
            <person name="Hibbett D.S."/>
            <person name="Martin F."/>
            <person name="Nordberg H.P."/>
            <person name="Cantor M.N."/>
            <person name="Hua S.X."/>
        </authorList>
    </citation>
    <scope>NUCLEOTIDE SEQUENCE [LARGE SCALE GENOMIC DNA]</scope>
    <source>
        <strain evidence="1 2">Ve08.2h10</strain>
    </source>
</reference>
<dbReference type="Proteomes" id="UP000054538">
    <property type="component" value="Unassembled WGS sequence"/>
</dbReference>
<gene>
    <name evidence="1" type="ORF">PAXRUDRAFT_261672</name>
</gene>
<protein>
    <submittedName>
        <fullName evidence="1">Uncharacterized protein</fullName>
    </submittedName>
</protein>
<proteinExistence type="predicted"/>
<evidence type="ECO:0000313" key="1">
    <source>
        <dbReference type="EMBL" id="KIK96995.1"/>
    </source>
</evidence>
<keyword evidence="2" id="KW-1185">Reference proteome</keyword>
<organism evidence="1 2">
    <name type="scientific">Paxillus rubicundulus Ve08.2h10</name>
    <dbReference type="NCBI Taxonomy" id="930991"/>
    <lineage>
        <taxon>Eukaryota</taxon>
        <taxon>Fungi</taxon>
        <taxon>Dikarya</taxon>
        <taxon>Basidiomycota</taxon>
        <taxon>Agaricomycotina</taxon>
        <taxon>Agaricomycetes</taxon>
        <taxon>Agaricomycetidae</taxon>
        <taxon>Boletales</taxon>
        <taxon>Paxilineae</taxon>
        <taxon>Paxillaceae</taxon>
        <taxon>Paxillus</taxon>
    </lineage>
</organism>
<dbReference type="InParanoid" id="A0A0D0EB04"/>
<dbReference type="AlphaFoldDB" id="A0A0D0EB04"/>
<dbReference type="EMBL" id="KN824957">
    <property type="protein sequence ID" value="KIK96995.1"/>
    <property type="molecule type" value="Genomic_DNA"/>
</dbReference>